<dbReference type="PANTHER" id="PTHR11537:SF252">
    <property type="entry name" value="POTASSIUM VOLTAGE-GATED CHANNEL PROTEIN SHAW"/>
    <property type="match status" value="1"/>
</dbReference>
<accession>A0A9W9Y7B1</accession>
<reference evidence="12" key="1">
    <citation type="submission" date="2023-01" db="EMBL/GenBank/DDBJ databases">
        <title>Genome assembly of the deep-sea coral Lophelia pertusa.</title>
        <authorList>
            <person name="Herrera S."/>
            <person name="Cordes E."/>
        </authorList>
    </citation>
    <scope>NUCLEOTIDE SEQUENCE</scope>
    <source>
        <strain evidence="12">USNM1676648</strain>
        <tissue evidence="12">Polyp</tissue>
    </source>
</reference>
<feature type="transmembrane region" description="Helical" evidence="9">
    <location>
        <begin position="192"/>
        <end position="212"/>
    </location>
</feature>
<keyword evidence="10" id="KW-0732">Signal</keyword>
<evidence type="ECO:0000313" key="12">
    <source>
        <dbReference type="EMBL" id="KAJ7318654.1"/>
    </source>
</evidence>
<keyword evidence="7" id="KW-0407">Ion channel</keyword>
<dbReference type="InterPro" id="IPR028325">
    <property type="entry name" value="VG_K_chnl"/>
</dbReference>
<evidence type="ECO:0000256" key="2">
    <source>
        <dbReference type="ARBA" id="ARBA00022448"/>
    </source>
</evidence>
<name>A0A9W9Y7B1_9CNID</name>
<evidence type="ECO:0000256" key="8">
    <source>
        <dbReference type="SAM" id="MobiDB-lite"/>
    </source>
</evidence>
<dbReference type="GO" id="GO:0001508">
    <property type="term" value="P:action potential"/>
    <property type="evidence" value="ECO:0007669"/>
    <property type="project" value="TreeGrafter"/>
</dbReference>
<evidence type="ECO:0000256" key="3">
    <source>
        <dbReference type="ARBA" id="ARBA00022692"/>
    </source>
</evidence>
<dbReference type="SUPFAM" id="SSF81324">
    <property type="entry name" value="Voltage-gated potassium channels"/>
    <property type="match status" value="1"/>
</dbReference>
<feature type="chain" id="PRO_5040941402" description="Potassium channel domain-containing protein" evidence="10">
    <location>
        <begin position="24"/>
        <end position="558"/>
    </location>
</feature>
<keyword evidence="3 9" id="KW-0812">Transmembrane</keyword>
<feature type="transmembrane region" description="Helical" evidence="9">
    <location>
        <begin position="460"/>
        <end position="482"/>
    </location>
</feature>
<comment type="caution">
    <text evidence="12">The sequence shown here is derived from an EMBL/GenBank/DDBJ whole genome shotgun (WGS) entry which is preliminary data.</text>
</comment>
<dbReference type="Proteomes" id="UP001163046">
    <property type="component" value="Unassembled WGS sequence"/>
</dbReference>
<feature type="domain" description="Potassium channel" evidence="11">
    <location>
        <begin position="229"/>
        <end position="279"/>
    </location>
</feature>
<comment type="subcellular location">
    <subcellularLocation>
        <location evidence="1">Membrane</location>
        <topology evidence="1">Multi-pass membrane protein</topology>
    </subcellularLocation>
</comment>
<dbReference type="Gene3D" id="3.40.190.10">
    <property type="entry name" value="Periplasmic binding protein-like II"/>
    <property type="match status" value="1"/>
</dbReference>
<gene>
    <name evidence="12" type="ORF">OS493_037511</name>
</gene>
<dbReference type="Gene3D" id="1.10.287.70">
    <property type="match status" value="1"/>
</dbReference>
<dbReference type="InterPro" id="IPR013099">
    <property type="entry name" value="K_chnl_dom"/>
</dbReference>
<dbReference type="SUPFAM" id="SSF53850">
    <property type="entry name" value="Periplasmic binding protein-like II"/>
    <property type="match status" value="1"/>
</dbReference>
<organism evidence="12 13">
    <name type="scientific">Desmophyllum pertusum</name>
    <dbReference type="NCBI Taxonomy" id="174260"/>
    <lineage>
        <taxon>Eukaryota</taxon>
        <taxon>Metazoa</taxon>
        <taxon>Cnidaria</taxon>
        <taxon>Anthozoa</taxon>
        <taxon>Hexacorallia</taxon>
        <taxon>Scleractinia</taxon>
        <taxon>Caryophylliina</taxon>
        <taxon>Caryophylliidae</taxon>
        <taxon>Desmophyllum</taxon>
    </lineage>
</organism>
<keyword evidence="5" id="KW-0406">Ion transport</keyword>
<evidence type="ECO:0000256" key="1">
    <source>
        <dbReference type="ARBA" id="ARBA00004141"/>
    </source>
</evidence>
<keyword evidence="4 9" id="KW-1133">Transmembrane helix</keyword>
<keyword evidence="6 9" id="KW-0472">Membrane</keyword>
<evidence type="ECO:0000256" key="4">
    <source>
        <dbReference type="ARBA" id="ARBA00022989"/>
    </source>
</evidence>
<dbReference type="OrthoDB" id="5961194at2759"/>
<dbReference type="EMBL" id="MU827849">
    <property type="protein sequence ID" value="KAJ7318654.1"/>
    <property type="molecule type" value="Genomic_DNA"/>
</dbReference>
<evidence type="ECO:0000259" key="11">
    <source>
        <dbReference type="Pfam" id="PF07885"/>
    </source>
</evidence>
<keyword evidence="13" id="KW-1185">Reference proteome</keyword>
<dbReference type="PRINTS" id="PR00169">
    <property type="entry name" value="KCHANNEL"/>
</dbReference>
<proteinExistence type="predicted"/>
<dbReference type="GO" id="GO:0005251">
    <property type="term" value="F:delayed rectifier potassium channel activity"/>
    <property type="evidence" value="ECO:0007669"/>
    <property type="project" value="TreeGrafter"/>
</dbReference>
<dbReference type="GO" id="GO:0008076">
    <property type="term" value="C:voltage-gated potassium channel complex"/>
    <property type="evidence" value="ECO:0007669"/>
    <property type="project" value="InterPro"/>
</dbReference>
<evidence type="ECO:0000313" key="13">
    <source>
        <dbReference type="Proteomes" id="UP001163046"/>
    </source>
</evidence>
<sequence length="558" mass="63311">MDGGTVGLVICLLVCSDLWLVHSKNPQTDSNHQCRLARQAREIKSHRRETRQARQRSNPDTETKCRYKVALLDFPPYIMNVSLESSERGFMYEKIKWFVEYSCFTDIEDPEACIMDAIFVRNSTDMIKLIKEKGVDFAFPIQEDAKTSLENLHINVTLFRAFVSSGCSMIVNTKQCVEGTREQLLVSITSQWPILACIILLSGISGVVIWLLEHKANKAQFSPSFAVGSPEGFWWAFVSLTTVGYGDKTPKSFLGRLFGVIWILVGAIMLSLFTAMVTNSMNAALDGTKCKDIDGKEVGVSMENTETQLVAKAFNAKIVKFNNLEEMQTSLRKGIIGRVLVDRNTAYHFLDKSGLKGNRQFRLIRNIDYPMDYFLAHVNREVVPTTSRSANHTNDSDTELARRKSQLSKCGPSLKEKSRKLLEISKETATNILIPAQLQTADMLDQMDGLFSTGSEMTRFILFSLLAVFIVLIIIGILWEVYTKCNTAVLNRRKDTPHRQHGAYKDNLVPLNRKMYTMHNFLDMEKRLIELTADVHNMKEEFARIIVNQEPVTQSEQL</sequence>
<protein>
    <recommendedName>
        <fullName evidence="11">Potassium channel domain-containing protein</fullName>
    </recommendedName>
</protein>
<feature type="region of interest" description="Disordered" evidence="8">
    <location>
        <begin position="42"/>
        <end position="62"/>
    </location>
</feature>
<feature type="region of interest" description="Disordered" evidence="8">
    <location>
        <begin position="387"/>
        <end position="411"/>
    </location>
</feature>
<feature type="signal peptide" evidence="10">
    <location>
        <begin position="1"/>
        <end position="23"/>
    </location>
</feature>
<evidence type="ECO:0000256" key="6">
    <source>
        <dbReference type="ARBA" id="ARBA00023136"/>
    </source>
</evidence>
<evidence type="ECO:0000256" key="7">
    <source>
        <dbReference type="ARBA" id="ARBA00023303"/>
    </source>
</evidence>
<dbReference type="PANTHER" id="PTHR11537">
    <property type="entry name" value="VOLTAGE-GATED POTASSIUM CHANNEL"/>
    <property type="match status" value="1"/>
</dbReference>
<keyword evidence="2" id="KW-0813">Transport</keyword>
<feature type="transmembrane region" description="Helical" evidence="9">
    <location>
        <begin position="257"/>
        <end position="277"/>
    </location>
</feature>
<evidence type="ECO:0000256" key="5">
    <source>
        <dbReference type="ARBA" id="ARBA00023065"/>
    </source>
</evidence>
<dbReference type="Pfam" id="PF07885">
    <property type="entry name" value="Ion_trans_2"/>
    <property type="match status" value="1"/>
</dbReference>
<evidence type="ECO:0000256" key="9">
    <source>
        <dbReference type="SAM" id="Phobius"/>
    </source>
</evidence>
<dbReference type="AlphaFoldDB" id="A0A9W9Y7B1"/>
<evidence type="ECO:0000256" key="10">
    <source>
        <dbReference type="SAM" id="SignalP"/>
    </source>
</evidence>